<organism evidence="5 6">
    <name type="scientific">Coprobacter tertius</name>
    <dbReference type="NCBI Taxonomy" id="2944915"/>
    <lineage>
        <taxon>Bacteria</taxon>
        <taxon>Pseudomonadati</taxon>
        <taxon>Bacteroidota</taxon>
        <taxon>Bacteroidia</taxon>
        <taxon>Bacteroidales</taxon>
        <taxon>Barnesiellaceae</taxon>
        <taxon>Coprobacter</taxon>
    </lineage>
</organism>
<proteinExistence type="inferred from homology"/>
<dbReference type="Gene3D" id="1.10.443.10">
    <property type="entry name" value="Intergrase catalytic core"/>
    <property type="match status" value="1"/>
</dbReference>
<dbReference type="CDD" id="cd01185">
    <property type="entry name" value="INTN1_C_like"/>
    <property type="match status" value="1"/>
</dbReference>
<evidence type="ECO:0000259" key="4">
    <source>
        <dbReference type="PROSITE" id="PS51898"/>
    </source>
</evidence>
<evidence type="ECO:0000313" key="5">
    <source>
        <dbReference type="EMBL" id="MCP9613030.1"/>
    </source>
</evidence>
<evidence type="ECO:0000256" key="3">
    <source>
        <dbReference type="ARBA" id="ARBA00023172"/>
    </source>
</evidence>
<dbReference type="PROSITE" id="PS51898">
    <property type="entry name" value="TYR_RECOMBINASE"/>
    <property type="match status" value="1"/>
</dbReference>
<evidence type="ECO:0000256" key="1">
    <source>
        <dbReference type="ARBA" id="ARBA00008857"/>
    </source>
</evidence>
<evidence type="ECO:0000256" key="2">
    <source>
        <dbReference type="ARBA" id="ARBA00023125"/>
    </source>
</evidence>
<reference evidence="5 6" key="1">
    <citation type="submission" date="2022-07" db="EMBL/GenBank/DDBJ databases">
        <title>Fecal culturing of patients with breast cancer.</title>
        <authorList>
            <person name="Teng N.M.Y."/>
            <person name="Kiu R."/>
            <person name="Evans R."/>
            <person name="Baker D.J."/>
            <person name="Zenner C."/>
            <person name="Robinson S.D."/>
            <person name="Hall L.J."/>
        </authorList>
    </citation>
    <scope>NUCLEOTIDE SEQUENCE [LARGE SCALE GENOMIC DNA]</scope>
    <source>
        <strain evidence="5 6">LH1063</strain>
    </source>
</reference>
<dbReference type="InterPro" id="IPR011010">
    <property type="entry name" value="DNA_brk_join_enz"/>
</dbReference>
<comment type="caution">
    <text evidence="5">The sequence shown here is derived from an EMBL/GenBank/DDBJ whole genome shotgun (WGS) entry which is preliminary data.</text>
</comment>
<dbReference type="EMBL" id="JANDHW010000019">
    <property type="protein sequence ID" value="MCP9613030.1"/>
    <property type="molecule type" value="Genomic_DNA"/>
</dbReference>
<dbReference type="InterPro" id="IPR025269">
    <property type="entry name" value="SAM-like_dom"/>
</dbReference>
<dbReference type="InterPro" id="IPR010998">
    <property type="entry name" value="Integrase_recombinase_N"/>
</dbReference>
<sequence>MTSIKARLNRSHKNKEGLYPLVIQLIRKRKKRELYTPYRLTEKEFDLSSERASVIGRSRNRATYIREANEYIFLMKENLSAILQSLEKIDFDFSVDDLVEAYRHHSDLNCIFVYIDYHAQRLEQEGKFGTAGNYMNTGRSFEKFVGRRLFYWEELTSKILCGYISFLKKRGNSNNTIGFYLRHLRTVYNRAIIDGIITDGSDPFRKIHVKCEETVKRAISPQCISRIVNLDLSNKHVHFEWARDIFLFSLYTRGMSFVDICYLKKVNLRDGYLKYIRRKTGQSLEIKIEQPLKVLIDKYADITSPYLLPVLRNDDSYYNYRYMQRQLNKRIHEIGGMVGISSLTFYVARHSWATTARNKGIPLPIISQGMGHTSETTTRIYLMQIDRSVIDRANKQIIQSWK</sequence>
<dbReference type="PANTHER" id="PTHR30349:SF64">
    <property type="entry name" value="PROPHAGE INTEGRASE INTD-RELATED"/>
    <property type="match status" value="1"/>
</dbReference>
<dbReference type="Pfam" id="PF00589">
    <property type="entry name" value="Phage_integrase"/>
    <property type="match status" value="1"/>
</dbReference>
<dbReference type="Pfam" id="PF17293">
    <property type="entry name" value="Arm-DNA-bind_5"/>
    <property type="match status" value="1"/>
</dbReference>
<comment type="similarity">
    <text evidence="1">Belongs to the 'phage' integrase family.</text>
</comment>
<dbReference type="SUPFAM" id="SSF56349">
    <property type="entry name" value="DNA breaking-rejoining enzymes"/>
    <property type="match status" value="1"/>
</dbReference>
<dbReference type="InterPro" id="IPR035386">
    <property type="entry name" value="Arm-DNA-bind_5"/>
</dbReference>
<keyword evidence="6" id="KW-1185">Reference proteome</keyword>
<protein>
    <submittedName>
        <fullName evidence="5">Site-specific integrase</fullName>
    </submittedName>
</protein>
<name>A0ABT1MK89_9BACT</name>
<dbReference type="InterPro" id="IPR013762">
    <property type="entry name" value="Integrase-like_cat_sf"/>
</dbReference>
<dbReference type="InterPro" id="IPR050090">
    <property type="entry name" value="Tyrosine_recombinase_XerCD"/>
</dbReference>
<dbReference type="InterPro" id="IPR002104">
    <property type="entry name" value="Integrase_catalytic"/>
</dbReference>
<dbReference type="RefSeq" id="WP_255028413.1">
    <property type="nucleotide sequence ID" value="NZ_JANDHW010000019.1"/>
</dbReference>
<keyword evidence="3" id="KW-0233">DNA recombination</keyword>
<accession>A0ABT1MK89</accession>
<feature type="domain" description="Tyr recombinase" evidence="4">
    <location>
        <begin position="214"/>
        <end position="395"/>
    </location>
</feature>
<dbReference type="Proteomes" id="UP001205603">
    <property type="component" value="Unassembled WGS sequence"/>
</dbReference>
<dbReference type="PANTHER" id="PTHR30349">
    <property type="entry name" value="PHAGE INTEGRASE-RELATED"/>
    <property type="match status" value="1"/>
</dbReference>
<gene>
    <name evidence="5" type="ORF">NMU02_13105</name>
</gene>
<dbReference type="Gene3D" id="1.10.150.130">
    <property type="match status" value="1"/>
</dbReference>
<evidence type="ECO:0000313" key="6">
    <source>
        <dbReference type="Proteomes" id="UP001205603"/>
    </source>
</evidence>
<keyword evidence="2" id="KW-0238">DNA-binding</keyword>
<dbReference type="Pfam" id="PF13102">
    <property type="entry name" value="Phage_int_SAM_5"/>
    <property type="match status" value="1"/>
</dbReference>